<evidence type="ECO:0000256" key="4">
    <source>
        <dbReference type="SAM" id="Coils"/>
    </source>
</evidence>
<dbReference type="Pfam" id="PF13426">
    <property type="entry name" value="PAS_9"/>
    <property type="match status" value="1"/>
</dbReference>
<evidence type="ECO:0000259" key="9">
    <source>
        <dbReference type="PROSITE" id="PS50113"/>
    </source>
</evidence>
<evidence type="ECO:0000256" key="6">
    <source>
        <dbReference type="SAM" id="Phobius"/>
    </source>
</evidence>
<evidence type="ECO:0000256" key="5">
    <source>
        <dbReference type="SAM" id="MobiDB-lite"/>
    </source>
</evidence>
<dbReference type="PROSITE" id="PS50109">
    <property type="entry name" value="HIS_KIN"/>
    <property type="match status" value="1"/>
</dbReference>
<organism evidence="10 11">
    <name type="scientific">Thauera sedimentorum</name>
    <dbReference type="NCBI Taxonomy" id="2767595"/>
    <lineage>
        <taxon>Bacteria</taxon>
        <taxon>Pseudomonadati</taxon>
        <taxon>Pseudomonadota</taxon>
        <taxon>Betaproteobacteria</taxon>
        <taxon>Rhodocyclales</taxon>
        <taxon>Zoogloeaceae</taxon>
        <taxon>Thauera</taxon>
    </lineage>
</organism>
<dbReference type="NCBIfam" id="TIGR00229">
    <property type="entry name" value="sensory_box"/>
    <property type="match status" value="1"/>
</dbReference>
<dbReference type="InterPro" id="IPR036890">
    <property type="entry name" value="HATPase_C_sf"/>
</dbReference>
<dbReference type="SMART" id="SM00091">
    <property type="entry name" value="PAS"/>
    <property type="match status" value="1"/>
</dbReference>
<evidence type="ECO:0000259" key="8">
    <source>
        <dbReference type="PROSITE" id="PS50112"/>
    </source>
</evidence>
<dbReference type="PROSITE" id="PS50112">
    <property type="entry name" value="PAS"/>
    <property type="match status" value="1"/>
</dbReference>
<dbReference type="InterPro" id="IPR000700">
    <property type="entry name" value="PAS-assoc_C"/>
</dbReference>
<sequence>MDRDAVYAAAHAEFASLALRLGGLGVMLILLLWVALRYLRVQSDFERVSRDLEHARREKQFDFLVHYAHDIVLLMDEQGNLLEANEAASRAYGYARDELVGRNIAELRAPETLTSLSAQLAAAGGEQGVTFKTIHRRRSGEVFPVEVSSGSFEHQGRRYRQSIVRDISQREEAEARLRSALAEQIELNRRLEEAQNQLLQSEKMASIGQLAAGVAHEINNPVGFVSSNLGTLNQYLQDLLAVVAEFERRFGDDAGLRALMAERDMAYIREDAPALVSESQEGIARVRKIVQDLKDFSRVGESNWQWADLHGGLDSTINIVWNEIKYKATLERQYGDLPEIWCLPSQLNQVFLNLLVNAAHAIADKGVITVRTGSDADTVWVEVADTGRGIAPEHLGRLFDPFFTTKPVGQGTGLGLSLAFSIVRKHGGRIDVRSEPGQGAAFRVVLPRVPPEAPAPTEDANAPCKEQA</sequence>
<dbReference type="CDD" id="cd00082">
    <property type="entry name" value="HisKA"/>
    <property type="match status" value="1"/>
</dbReference>
<comment type="caution">
    <text evidence="10">The sequence shown here is derived from an EMBL/GenBank/DDBJ whole genome shotgun (WGS) entry which is preliminary data.</text>
</comment>
<dbReference type="PANTHER" id="PTHR43065">
    <property type="entry name" value="SENSOR HISTIDINE KINASE"/>
    <property type="match status" value="1"/>
</dbReference>
<dbReference type="Gene3D" id="1.10.287.130">
    <property type="match status" value="1"/>
</dbReference>
<accession>A0ABR9B8Y9</accession>
<keyword evidence="6" id="KW-0472">Membrane</keyword>
<feature type="transmembrane region" description="Helical" evidence="6">
    <location>
        <begin position="17"/>
        <end position="39"/>
    </location>
</feature>
<dbReference type="PRINTS" id="PR00344">
    <property type="entry name" value="BCTRLSENSOR"/>
</dbReference>
<dbReference type="InterPro" id="IPR003594">
    <property type="entry name" value="HATPase_dom"/>
</dbReference>
<dbReference type="PANTHER" id="PTHR43065:SF50">
    <property type="entry name" value="HISTIDINE KINASE"/>
    <property type="match status" value="1"/>
</dbReference>
<dbReference type="InterPro" id="IPR036097">
    <property type="entry name" value="HisK_dim/P_sf"/>
</dbReference>
<dbReference type="Pfam" id="PF02518">
    <property type="entry name" value="HATPase_c"/>
    <property type="match status" value="1"/>
</dbReference>
<evidence type="ECO:0000313" key="11">
    <source>
        <dbReference type="Proteomes" id="UP000603602"/>
    </source>
</evidence>
<dbReference type="CDD" id="cd00130">
    <property type="entry name" value="PAS"/>
    <property type="match status" value="1"/>
</dbReference>
<dbReference type="SUPFAM" id="SSF55785">
    <property type="entry name" value="PYP-like sensor domain (PAS domain)"/>
    <property type="match status" value="1"/>
</dbReference>
<keyword evidence="3" id="KW-0597">Phosphoprotein</keyword>
<evidence type="ECO:0000313" key="10">
    <source>
        <dbReference type="EMBL" id="MBD8502817.1"/>
    </source>
</evidence>
<dbReference type="EC" id="2.7.13.3" evidence="2"/>
<dbReference type="Gene3D" id="3.30.450.20">
    <property type="entry name" value="PAS domain"/>
    <property type="match status" value="1"/>
</dbReference>
<dbReference type="InterPro" id="IPR035965">
    <property type="entry name" value="PAS-like_dom_sf"/>
</dbReference>
<evidence type="ECO:0000256" key="2">
    <source>
        <dbReference type="ARBA" id="ARBA00012438"/>
    </source>
</evidence>
<protein>
    <recommendedName>
        <fullName evidence="2">histidine kinase</fullName>
        <ecNumber evidence="2">2.7.13.3</ecNumber>
    </recommendedName>
</protein>
<name>A0ABR9B8Y9_9RHOO</name>
<dbReference type="SMART" id="SM00387">
    <property type="entry name" value="HATPase_c"/>
    <property type="match status" value="1"/>
</dbReference>
<evidence type="ECO:0000259" key="7">
    <source>
        <dbReference type="PROSITE" id="PS50109"/>
    </source>
</evidence>
<keyword evidence="6" id="KW-0812">Transmembrane</keyword>
<keyword evidence="6" id="KW-1133">Transmembrane helix</keyword>
<evidence type="ECO:0000256" key="1">
    <source>
        <dbReference type="ARBA" id="ARBA00000085"/>
    </source>
</evidence>
<dbReference type="InterPro" id="IPR005467">
    <property type="entry name" value="His_kinase_dom"/>
</dbReference>
<dbReference type="InterPro" id="IPR003661">
    <property type="entry name" value="HisK_dim/P_dom"/>
</dbReference>
<feature type="domain" description="PAS" evidence="8">
    <location>
        <begin position="57"/>
        <end position="120"/>
    </location>
</feature>
<dbReference type="SUPFAM" id="SSF55874">
    <property type="entry name" value="ATPase domain of HSP90 chaperone/DNA topoisomerase II/histidine kinase"/>
    <property type="match status" value="1"/>
</dbReference>
<dbReference type="PROSITE" id="PS50113">
    <property type="entry name" value="PAC"/>
    <property type="match status" value="1"/>
</dbReference>
<dbReference type="EMBL" id="JACYTO010000001">
    <property type="protein sequence ID" value="MBD8502817.1"/>
    <property type="molecule type" value="Genomic_DNA"/>
</dbReference>
<dbReference type="Proteomes" id="UP000603602">
    <property type="component" value="Unassembled WGS sequence"/>
</dbReference>
<dbReference type="InterPro" id="IPR004358">
    <property type="entry name" value="Sig_transdc_His_kin-like_C"/>
</dbReference>
<proteinExistence type="predicted"/>
<feature type="domain" description="Histidine kinase" evidence="7">
    <location>
        <begin position="213"/>
        <end position="450"/>
    </location>
</feature>
<keyword evidence="11" id="KW-1185">Reference proteome</keyword>
<gene>
    <name evidence="10" type="ORF">IFO67_07970</name>
</gene>
<feature type="region of interest" description="Disordered" evidence="5">
    <location>
        <begin position="449"/>
        <end position="468"/>
    </location>
</feature>
<dbReference type="SUPFAM" id="SSF47384">
    <property type="entry name" value="Homodimeric domain of signal transducing histidine kinase"/>
    <property type="match status" value="1"/>
</dbReference>
<keyword evidence="4" id="KW-0175">Coiled coil</keyword>
<feature type="coiled-coil region" evidence="4">
    <location>
        <begin position="170"/>
        <end position="204"/>
    </location>
</feature>
<reference evidence="11" key="1">
    <citation type="submission" date="2023-07" db="EMBL/GenBank/DDBJ databases">
        <title>Thauera sp. CAU 1555 isolated from sand of Yaerae Beach.</title>
        <authorList>
            <person name="Kim W."/>
        </authorList>
    </citation>
    <scope>NUCLEOTIDE SEQUENCE [LARGE SCALE GENOMIC DNA]</scope>
    <source>
        <strain evidence="11">CAU 1555</strain>
    </source>
</reference>
<dbReference type="Gene3D" id="3.30.565.10">
    <property type="entry name" value="Histidine kinase-like ATPase, C-terminal domain"/>
    <property type="match status" value="1"/>
</dbReference>
<comment type="catalytic activity">
    <reaction evidence="1">
        <text>ATP + protein L-histidine = ADP + protein N-phospho-L-histidine.</text>
        <dbReference type="EC" id="2.7.13.3"/>
    </reaction>
</comment>
<feature type="domain" description="PAC" evidence="9">
    <location>
        <begin position="127"/>
        <end position="179"/>
    </location>
</feature>
<evidence type="ECO:0000256" key="3">
    <source>
        <dbReference type="ARBA" id="ARBA00022553"/>
    </source>
</evidence>
<dbReference type="InterPro" id="IPR000014">
    <property type="entry name" value="PAS"/>
</dbReference>